<dbReference type="PANTHER" id="PTHR33204:SF37">
    <property type="entry name" value="HTH-TYPE TRANSCRIPTIONAL REGULATOR YODB"/>
    <property type="match status" value="1"/>
</dbReference>
<dbReference type="EMBL" id="CP054619">
    <property type="protein sequence ID" value="QKS51670.1"/>
    <property type="molecule type" value="Genomic_DNA"/>
</dbReference>
<dbReference type="KEGG" id="aoz:HUE56_14515"/>
<gene>
    <name evidence="5" type="ORF">HUE56_14515</name>
</gene>
<dbReference type="InterPro" id="IPR036388">
    <property type="entry name" value="WH-like_DNA-bd_sf"/>
</dbReference>
<feature type="domain" description="HTH hxlR-type" evidence="4">
    <location>
        <begin position="29"/>
        <end position="127"/>
    </location>
</feature>
<dbReference type="GO" id="GO:0006355">
    <property type="term" value="P:regulation of DNA-templated transcription"/>
    <property type="evidence" value="ECO:0007669"/>
    <property type="project" value="UniProtKB-ARBA"/>
</dbReference>
<dbReference type="InterPro" id="IPR011991">
    <property type="entry name" value="ArsR-like_HTH"/>
</dbReference>
<sequence>MRMDNSLLGLGGKRPSEVDDLPDAYASACPTRQALDRIADKWTVLILGLLEGGPMRFNQLRREIEGISQKMLSQTLKSLERDGLVSRKAFATVPVTVEYSITPLGATLAETLVPLRVWAETHIAQMLNARAAYDRSEEDGPARLDVA</sequence>
<keyword evidence="3" id="KW-0804">Transcription</keyword>
<dbReference type="PROSITE" id="PS51118">
    <property type="entry name" value="HTH_HXLR"/>
    <property type="match status" value="1"/>
</dbReference>
<evidence type="ECO:0000259" key="4">
    <source>
        <dbReference type="PROSITE" id="PS51118"/>
    </source>
</evidence>
<proteinExistence type="predicted"/>
<reference evidence="5 6" key="1">
    <citation type="submission" date="2020-06" db="EMBL/GenBank/DDBJ databases">
        <title>Complete genome of Azosprillum oryzae KACC14407.</title>
        <authorList>
            <person name="Kim M."/>
            <person name="Park Y.-J."/>
            <person name="Shin J.-H."/>
        </authorList>
    </citation>
    <scope>NUCLEOTIDE SEQUENCE [LARGE SCALE GENOMIC DNA]</scope>
    <source>
        <strain evidence="5 6">KACC 14407</strain>
    </source>
</reference>
<evidence type="ECO:0000313" key="6">
    <source>
        <dbReference type="Proteomes" id="UP000509702"/>
    </source>
</evidence>
<dbReference type="InterPro" id="IPR002577">
    <property type="entry name" value="HTH_HxlR"/>
</dbReference>
<evidence type="ECO:0000313" key="5">
    <source>
        <dbReference type="EMBL" id="QKS51670.1"/>
    </source>
</evidence>
<dbReference type="SUPFAM" id="SSF46785">
    <property type="entry name" value="Winged helix' DNA-binding domain"/>
    <property type="match status" value="1"/>
</dbReference>
<keyword evidence="2" id="KW-0238">DNA-binding</keyword>
<evidence type="ECO:0000256" key="2">
    <source>
        <dbReference type="ARBA" id="ARBA00023125"/>
    </source>
</evidence>
<evidence type="ECO:0000256" key="1">
    <source>
        <dbReference type="ARBA" id="ARBA00023015"/>
    </source>
</evidence>
<evidence type="ECO:0000256" key="3">
    <source>
        <dbReference type="ARBA" id="ARBA00023163"/>
    </source>
</evidence>
<name>A0A6N1AJJ3_9PROT</name>
<organism evidence="5 6">
    <name type="scientific">Azospirillum oryzae</name>
    <dbReference type="NCBI Taxonomy" id="286727"/>
    <lineage>
        <taxon>Bacteria</taxon>
        <taxon>Pseudomonadati</taxon>
        <taxon>Pseudomonadota</taxon>
        <taxon>Alphaproteobacteria</taxon>
        <taxon>Rhodospirillales</taxon>
        <taxon>Azospirillaceae</taxon>
        <taxon>Azospirillum</taxon>
    </lineage>
</organism>
<dbReference type="Pfam" id="PF01638">
    <property type="entry name" value="HxlR"/>
    <property type="match status" value="1"/>
</dbReference>
<protein>
    <submittedName>
        <fullName evidence="5">Helix-turn-helix transcriptional regulator</fullName>
    </submittedName>
</protein>
<dbReference type="AlphaFoldDB" id="A0A6N1AJJ3"/>
<dbReference type="CDD" id="cd00090">
    <property type="entry name" value="HTH_ARSR"/>
    <property type="match status" value="1"/>
</dbReference>
<keyword evidence="6" id="KW-1185">Reference proteome</keyword>
<dbReference type="Proteomes" id="UP000509702">
    <property type="component" value="Chromosome"/>
</dbReference>
<dbReference type="InterPro" id="IPR036390">
    <property type="entry name" value="WH_DNA-bd_sf"/>
</dbReference>
<dbReference type="GO" id="GO:0003677">
    <property type="term" value="F:DNA binding"/>
    <property type="evidence" value="ECO:0007669"/>
    <property type="project" value="UniProtKB-KW"/>
</dbReference>
<keyword evidence="1" id="KW-0805">Transcription regulation</keyword>
<dbReference type="PANTHER" id="PTHR33204">
    <property type="entry name" value="TRANSCRIPTIONAL REGULATOR, MARR FAMILY"/>
    <property type="match status" value="1"/>
</dbReference>
<accession>A0A6N1AJJ3</accession>
<dbReference type="Gene3D" id="1.10.10.10">
    <property type="entry name" value="Winged helix-like DNA-binding domain superfamily/Winged helix DNA-binding domain"/>
    <property type="match status" value="1"/>
</dbReference>